<name>A0A0C2ZNY5_9AGAM</name>
<protein>
    <submittedName>
        <fullName evidence="1">Uncharacterized protein</fullName>
    </submittedName>
</protein>
<keyword evidence="2" id="KW-1185">Reference proteome</keyword>
<dbReference type="AlphaFoldDB" id="A0A0C2ZNY5"/>
<accession>A0A0C2ZNY5</accession>
<dbReference type="InParanoid" id="A0A0C2ZNY5"/>
<evidence type="ECO:0000313" key="1">
    <source>
        <dbReference type="EMBL" id="KIM54322.1"/>
    </source>
</evidence>
<dbReference type="Proteomes" id="UP000053989">
    <property type="component" value="Unassembled WGS sequence"/>
</dbReference>
<reference evidence="2" key="2">
    <citation type="submission" date="2015-01" db="EMBL/GenBank/DDBJ databases">
        <title>Evolutionary Origins and Diversification of the Mycorrhizal Mutualists.</title>
        <authorList>
            <consortium name="DOE Joint Genome Institute"/>
            <consortium name="Mycorrhizal Genomics Consortium"/>
            <person name="Kohler A."/>
            <person name="Kuo A."/>
            <person name="Nagy L.G."/>
            <person name="Floudas D."/>
            <person name="Copeland A."/>
            <person name="Barry K.W."/>
            <person name="Cichocki N."/>
            <person name="Veneault-Fourrey C."/>
            <person name="LaButti K."/>
            <person name="Lindquist E.A."/>
            <person name="Lipzen A."/>
            <person name="Lundell T."/>
            <person name="Morin E."/>
            <person name="Murat C."/>
            <person name="Riley R."/>
            <person name="Ohm R."/>
            <person name="Sun H."/>
            <person name="Tunlid A."/>
            <person name="Henrissat B."/>
            <person name="Grigoriev I.V."/>
            <person name="Hibbett D.S."/>
            <person name="Martin F."/>
        </authorList>
    </citation>
    <scope>NUCLEOTIDE SEQUENCE [LARGE SCALE GENOMIC DNA]</scope>
    <source>
        <strain evidence="2">Foug A</strain>
    </source>
</reference>
<dbReference type="EMBL" id="KN822157">
    <property type="protein sequence ID" value="KIM54322.1"/>
    <property type="molecule type" value="Genomic_DNA"/>
</dbReference>
<feature type="non-terminal residue" evidence="1">
    <location>
        <position position="55"/>
    </location>
</feature>
<proteinExistence type="predicted"/>
<evidence type="ECO:0000313" key="2">
    <source>
        <dbReference type="Proteomes" id="UP000053989"/>
    </source>
</evidence>
<organism evidence="1 2">
    <name type="scientific">Scleroderma citrinum Foug A</name>
    <dbReference type="NCBI Taxonomy" id="1036808"/>
    <lineage>
        <taxon>Eukaryota</taxon>
        <taxon>Fungi</taxon>
        <taxon>Dikarya</taxon>
        <taxon>Basidiomycota</taxon>
        <taxon>Agaricomycotina</taxon>
        <taxon>Agaricomycetes</taxon>
        <taxon>Agaricomycetidae</taxon>
        <taxon>Boletales</taxon>
        <taxon>Sclerodermatineae</taxon>
        <taxon>Sclerodermataceae</taxon>
        <taxon>Scleroderma</taxon>
    </lineage>
</organism>
<dbReference type="HOGENOM" id="CLU_3038149_0_0_1"/>
<gene>
    <name evidence="1" type="ORF">SCLCIDRAFT_1222127</name>
</gene>
<reference evidence="1 2" key="1">
    <citation type="submission" date="2014-04" db="EMBL/GenBank/DDBJ databases">
        <authorList>
            <consortium name="DOE Joint Genome Institute"/>
            <person name="Kuo A."/>
            <person name="Kohler A."/>
            <person name="Nagy L.G."/>
            <person name="Floudas D."/>
            <person name="Copeland A."/>
            <person name="Barry K.W."/>
            <person name="Cichocki N."/>
            <person name="Veneault-Fourrey C."/>
            <person name="LaButti K."/>
            <person name="Lindquist E.A."/>
            <person name="Lipzen A."/>
            <person name="Lundell T."/>
            <person name="Morin E."/>
            <person name="Murat C."/>
            <person name="Sun H."/>
            <person name="Tunlid A."/>
            <person name="Henrissat B."/>
            <person name="Grigoriev I.V."/>
            <person name="Hibbett D.S."/>
            <person name="Martin F."/>
            <person name="Nordberg H.P."/>
            <person name="Cantor M.N."/>
            <person name="Hua S.X."/>
        </authorList>
    </citation>
    <scope>NUCLEOTIDE SEQUENCE [LARGE SCALE GENOMIC DNA]</scope>
    <source>
        <strain evidence="1 2">Foug A</strain>
    </source>
</reference>
<sequence>MTSPPIQPFGFENLIDVSMRAEFWFDQVISASAWGRSYQVLQNHFSPEATRCFSV</sequence>